<evidence type="ECO:0000256" key="15">
    <source>
        <dbReference type="PROSITE-ProRule" id="PRU10144"/>
    </source>
</evidence>
<dbReference type="InterPro" id="IPR037066">
    <property type="entry name" value="Plug_dom_sf"/>
</dbReference>
<dbReference type="InterPro" id="IPR012910">
    <property type="entry name" value="Plug_dom"/>
</dbReference>
<dbReference type="PROSITE" id="PS52016">
    <property type="entry name" value="TONB_DEPENDENT_REC_3"/>
    <property type="match status" value="1"/>
</dbReference>
<dbReference type="Pfam" id="PF07715">
    <property type="entry name" value="Plug"/>
    <property type="match status" value="1"/>
</dbReference>
<dbReference type="PANTHER" id="PTHR32552:SF68">
    <property type="entry name" value="FERRICHROME OUTER MEMBRANE TRANSPORTER_PHAGE RECEPTOR"/>
    <property type="match status" value="1"/>
</dbReference>
<dbReference type="Gene3D" id="2.170.130.10">
    <property type="entry name" value="TonB-dependent receptor, plug domain"/>
    <property type="match status" value="1"/>
</dbReference>
<keyword evidence="5" id="KW-0410">Iron transport</keyword>
<evidence type="ECO:0000256" key="8">
    <source>
        <dbReference type="ARBA" id="ARBA00023004"/>
    </source>
</evidence>
<evidence type="ECO:0000313" key="21">
    <source>
        <dbReference type="Proteomes" id="UP000232587"/>
    </source>
</evidence>
<keyword evidence="9" id="KW-0406">Ion transport</keyword>
<dbReference type="AlphaFoldDB" id="A0A2N0HJA5"/>
<dbReference type="RefSeq" id="WP_100866547.1">
    <property type="nucleotide sequence ID" value="NZ_PHUF01000003.1"/>
</dbReference>
<dbReference type="GO" id="GO:0015891">
    <property type="term" value="P:siderophore transport"/>
    <property type="evidence" value="ECO:0007669"/>
    <property type="project" value="InterPro"/>
</dbReference>
<dbReference type="InterPro" id="IPR000531">
    <property type="entry name" value="Beta-barrel_TonB"/>
</dbReference>
<evidence type="ECO:0000256" key="4">
    <source>
        <dbReference type="ARBA" id="ARBA00022452"/>
    </source>
</evidence>
<name>A0A2N0HJA5_9SPHN</name>
<keyword evidence="3 14" id="KW-0813">Transport</keyword>
<keyword evidence="8" id="KW-0408">Iron</keyword>
<dbReference type="InterPro" id="IPR010917">
    <property type="entry name" value="TonB_rcpt_CS"/>
</dbReference>
<dbReference type="GO" id="GO:0015344">
    <property type="term" value="F:siderophore uptake transmembrane transporter activity"/>
    <property type="evidence" value="ECO:0007669"/>
    <property type="project" value="TreeGrafter"/>
</dbReference>
<comment type="similarity">
    <text evidence="2 14 16">Belongs to the TonB-dependent receptor family.</text>
</comment>
<protein>
    <submittedName>
        <fullName evidence="20">Iron complex outermembrane receptor protein</fullName>
    </submittedName>
</protein>
<dbReference type="OrthoDB" id="9760333at2"/>
<feature type="domain" description="TonB-dependent receptor-like beta-barrel" evidence="18">
    <location>
        <begin position="251"/>
        <end position="728"/>
    </location>
</feature>
<dbReference type="PROSITE" id="PS01156">
    <property type="entry name" value="TONB_DEPENDENT_REC_2"/>
    <property type="match status" value="1"/>
</dbReference>
<dbReference type="GO" id="GO:0038023">
    <property type="term" value="F:signaling receptor activity"/>
    <property type="evidence" value="ECO:0007669"/>
    <property type="project" value="InterPro"/>
</dbReference>
<dbReference type="Proteomes" id="UP000232587">
    <property type="component" value="Unassembled WGS sequence"/>
</dbReference>
<proteinExistence type="inferred from homology"/>
<dbReference type="PANTHER" id="PTHR32552">
    <property type="entry name" value="FERRICHROME IRON RECEPTOR-RELATED"/>
    <property type="match status" value="1"/>
</dbReference>
<dbReference type="GO" id="GO:0009279">
    <property type="term" value="C:cell outer membrane"/>
    <property type="evidence" value="ECO:0007669"/>
    <property type="project" value="UniProtKB-SubCell"/>
</dbReference>
<keyword evidence="11 14" id="KW-0472">Membrane</keyword>
<evidence type="ECO:0000256" key="11">
    <source>
        <dbReference type="ARBA" id="ARBA00023136"/>
    </source>
</evidence>
<evidence type="ECO:0000256" key="6">
    <source>
        <dbReference type="ARBA" id="ARBA00022692"/>
    </source>
</evidence>
<dbReference type="InterPro" id="IPR010105">
    <property type="entry name" value="TonB_sidphr_rcpt"/>
</dbReference>
<evidence type="ECO:0000256" key="3">
    <source>
        <dbReference type="ARBA" id="ARBA00022448"/>
    </source>
</evidence>
<dbReference type="InterPro" id="IPR036942">
    <property type="entry name" value="Beta-barrel_TonB_sf"/>
</dbReference>
<sequence>MKYSHKLLAAVATIGVLPATAIAQAAPDQTAQDTIDDSQSTDTEIVVTGKFLDQGSKSAMKMDVAVLDTPYSVSSYSEEFVKSLETTNISDLYNYMTGVKKSGVTAYDITLRGFKSSGDDRNALMVDGLPGLTGRYASPPTIGIERVELVKGPMSVLYGQIQPGGFINMITKKPESRAKTTIEFRGNTFASPSRAFGDHNSISGAFDSTGGLMDDGALAYRVVGQLTRNKGFRVDAYHDQEFIAPSLAWEVGPSTKLTIQGEYRRTKEHFDVGLAAPFDGATSATSTIYDINAVAPIETAYTQPDNYRVEKGTTISAFLNQEIGNSWKINAGYRHVRYNSDQQDISSTGVNRYNGELRVTRRARQLQTHREYDYGDLNLTGSFDTGSIEHKLLIGINAGIDFVRENRLKFFNGGNRNTTTGVCPAGQICLDVALYNPDLTAFPAFDSMPAGAASGLTDRQITSRNYGIYLSDLVTLTDWLKVSLAARKFSETSKTYADRRNDPNGLKIKTTKKDFLPSAGVMIQPSNNITFYGSYAESFVPVDPGLFDVNGQNNFTPITGKQIEFGVKTERLLDGKLNFTAAVYQIDNTGQTTQTICPLGSCTVQLGKSRAKGFESEANFSPLDNWQVILGYTYIDAKVLTTGPGLEFQEGRRLPNVARHAANLWTRYDWENGFGVGLGVTYTGQREGVLPTQLSDLKRLDLPAYTVVDMGFYYSRDRYSINLKVGNVLNKTYFQNSGGGSQGRVQIQPGDPRYLTLTARYNF</sequence>
<evidence type="ECO:0000259" key="19">
    <source>
        <dbReference type="Pfam" id="PF07715"/>
    </source>
</evidence>
<dbReference type="NCBIfam" id="TIGR01783">
    <property type="entry name" value="TonB-siderophor"/>
    <property type="match status" value="1"/>
</dbReference>
<keyword evidence="7 17" id="KW-0732">Signal</keyword>
<keyword evidence="4 14" id="KW-1134">Transmembrane beta strand</keyword>
<feature type="signal peptide" evidence="17">
    <location>
        <begin position="1"/>
        <end position="25"/>
    </location>
</feature>
<dbReference type="EMBL" id="PHUF01000003">
    <property type="protein sequence ID" value="PKB19024.1"/>
    <property type="molecule type" value="Genomic_DNA"/>
</dbReference>
<keyword evidence="21" id="KW-1185">Reference proteome</keyword>
<reference evidence="20 21" key="1">
    <citation type="submission" date="2017-11" db="EMBL/GenBank/DDBJ databases">
        <title>Genomic Encyclopedia of Type Strains, Phase III (KMG-III): the genomes of soil and plant-associated and newly described type strains.</title>
        <authorList>
            <person name="Whitman W."/>
        </authorList>
    </citation>
    <scope>NUCLEOTIDE SEQUENCE [LARGE SCALE GENOMIC DNA]</scope>
    <source>
        <strain evidence="20 21">CGMCC 1.12274</strain>
    </source>
</reference>
<evidence type="ECO:0000256" key="5">
    <source>
        <dbReference type="ARBA" id="ARBA00022496"/>
    </source>
</evidence>
<keyword evidence="10 16" id="KW-0798">TonB box</keyword>
<evidence type="ECO:0000256" key="13">
    <source>
        <dbReference type="ARBA" id="ARBA00023237"/>
    </source>
</evidence>
<feature type="chain" id="PRO_5014690010" evidence="17">
    <location>
        <begin position="26"/>
        <end position="763"/>
    </location>
</feature>
<feature type="short sequence motif" description="TonB C-terminal box" evidence="15">
    <location>
        <begin position="746"/>
        <end position="763"/>
    </location>
</feature>
<dbReference type="Pfam" id="PF00593">
    <property type="entry name" value="TonB_dep_Rec_b-barrel"/>
    <property type="match status" value="1"/>
</dbReference>
<gene>
    <name evidence="20" type="ORF">B0I00_1251</name>
</gene>
<keyword evidence="6 14" id="KW-0812">Transmembrane</keyword>
<keyword evidence="13 14" id="KW-0998">Cell outer membrane</keyword>
<comment type="subcellular location">
    <subcellularLocation>
        <location evidence="1 14">Cell outer membrane</location>
        <topology evidence="1 14">Multi-pass membrane protein</topology>
    </subcellularLocation>
</comment>
<dbReference type="InterPro" id="IPR039426">
    <property type="entry name" value="TonB-dep_rcpt-like"/>
</dbReference>
<evidence type="ECO:0000256" key="17">
    <source>
        <dbReference type="SAM" id="SignalP"/>
    </source>
</evidence>
<evidence type="ECO:0000256" key="7">
    <source>
        <dbReference type="ARBA" id="ARBA00022729"/>
    </source>
</evidence>
<keyword evidence="12 20" id="KW-0675">Receptor</keyword>
<dbReference type="SUPFAM" id="SSF56935">
    <property type="entry name" value="Porins"/>
    <property type="match status" value="1"/>
</dbReference>
<evidence type="ECO:0000259" key="18">
    <source>
        <dbReference type="Pfam" id="PF00593"/>
    </source>
</evidence>
<dbReference type="Gene3D" id="2.40.170.20">
    <property type="entry name" value="TonB-dependent receptor, beta-barrel domain"/>
    <property type="match status" value="1"/>
</dbReference>
<evidence type="ECO:0000256" key="2">
    <source>
        <dbReference type="ARBA" id="ARBA00009810"/>
    </source>
</evidence>
<evidence type="ECO:0000256" key="12">
    <source>
        <dbReference type="ARBA" id="ARBA00023170"/>
    </source>
</evidence>
<evidence type="ECO:0000256" key="1">
    <source>
        <dbReference type="ARBA" id="ARBA00004571"/>
    </source>
</evidence>
<evidence type="ECO:0000313" key="20">
    <source>
        <dbReference type="EMBL" id="PKB19024.1"/>
    </source>
</evidence>
<comment type="caution">
    <text evidence="20">The sequence shown here is derived from an EMBL/GenBank/DDBJ whole genome shotgun (WGS) entry which is preliminary data.</text>
</comment>
<evidence type="ECO:0000256" key="10">
    <source>
        <dbReference type="ARBA" id="ARBA00023077"/>
    </source>
</evidence>
<accession>A0A2N0HJA5</accession>
<evidence type="ECO:0000256" key="14">
    <source>
        <dbReference type="PROSITE-ProRule" id="PRU01360"/>
    </source>
</evidence>
<evidence type="ECO:0000256" key="16">
    <source>
        <dbReference type="RuleBase" id="RU003357"/>
    </source>
</evidence>
<feature type="domain" description="TonB-dependent receptor plug" evidence="19">
    <location>
        <begin position="67"/>
        <end position="165"/>
    </location>
</feature>
<organism evidence="20 21">
    <name type="scientific">Novosphingobium kunmingense</name>
    <dbReference type="NCBI Taxonomy" id="1211806"/>
    <lineage>
        <taxon>Bacteria</taxon>
        <taxon>Pseudomonadati</taxon>
        <taxon>Pseudomonadota</taxon>
        <taxon>Alphaproteobacteria</taxon>
        <taxon>Sphingomonadales</taxon>
        <taxon>Sphingomonadaceae</taxon>
        <taxon>Novosphingobium</taxon>
    </lineage>
</organism>
<evidence type="ECO:0000256" key="9">
    <source>
        <dbReference type="ARBA" id="ARBA00023065"/>
    </source>
</evidence>
<dbReference type="CDD" id="cd01347">
    <property type="entry name" value="ligand_gated_channel"/>
    <property type="match status" value="1"/>
</dbReference>